<name>A0A0F9APS0_9ZZZZ</name>
<proteinExistence type="predicted"/>
<gene>
    <name evidence="1" type="ORF">LCGC14_2823590</name>
</gene>
<dbReference type="AlphaFoldDB" id="A0A0F9APS0"/>
<evidence type="ECO:0000313" key="1">
    <source>
        <dbReference type="EMBL" id="KKK80429.1"/>
    </source>
</evidence>
<dbReference type="EMBL" id="LAZR01053585">
    <property type="protein sequence ID" value="KKK80429.1"/>
    <property type="molecule type" value="Genomic_DNA"/>
</dbReference>
<feature type="non-terminal residue" evidence="1">
    <location>
        <position position="1"/>
    </location>
</feature>
<comment type="caution">
    <text evidence="1">The sequence shown here is derived from an EMBL/GenBank/DDBJ whole genome shotgun (WGS) entry which is preliminary data.</text>
</comment>
<sequence>VLDAAERGYGEAELIVKMGAEVVTDVVKRGIGGLQLNVFAEDPRKCLGIVVFRTTTEDIPG</sequence>
<accession>A0A0F9APS0</accession>
<organism evidence="1">
    <name type="scientific">marine sediment metagenome</name>
    <dbReference type="NCBI Taxonomy" id="412755"/>
    <lineage>
        <taxon>unclassified sequences</taxon>
        <taxon>metagenomes</taxon>
        <taxon>ecological metagenomes</taxon>
    </lineage>
</organism>
<protein>
    <submittedName>
        <fullName evidence="1">Uncharacterized protein</fullName>
    </submittedName>
</protein>
<reference evidence="1" key="1">
    <citation type="journal article" date="2015" name="Nature">
        <title>Complex archaea that bridge the gap between prokaryotes and eukaryotes.</title>
        <authorList>
            <person name="Spang A."/>
            <person name="Saw J.H."/>
            <person name="Jorgensen S.L."/>
            <person name="Zaremba-Niedzwiedzka K."/>
            <person name="Martijn J."/>
            <person name="Lind A.E."/>
            <person name="van Eijk R."/>
            <person name="Schleper C."/>
            <person name="Guy L."/>
            <person name="Ettema T.J."/>
        </authorList>
    </citation>
    <scope>NUCLEOTIDE SEQUENCE</scope>
</reference>